<organism evidence="1 2">
    <name type="scientific">Actinoplanes siamensis</name>
    <dbReference type="NCBI Taxonomy" id="1223317"/>
    <lineage>
        <taxon>Bacteria</taxon>
        <taxon>Bacillati</taxon>
        <taxon>Actinomycetota</taxon>
        <taxon>Actinomycetes</taxon>
        <taxon>Micromonosporales</taxon>
        <taxon>Micromonosporaceae</taxon>
        <taxon>Actinoplanes</taxon>
    </lineage>
</organism>
<evidence type="ECO:0000313" key="2">
    <source>
        <dbReference type="Proteomes" id="UP000629619"/>
    </source>
</evidence>
<name>A0A919TKC0_9ACTN</name>
<reference evidence="1" key="1">
    <citation type="submission" date="2021-01" db="EMBL/GenBank/DDBJ databases">
        <title>Whole genome shotgun sequence of Actinoplanes siamensis NBRC 109076.</title>
        <authorList>
            <person name="Komaki H."/>
            <person name="Tamura T."/>
        </authorList>
    </citation>
    <scope>NUCLEOTIDE SEQUENCE</scope>
    <source>
        <strain evidence="1">NBRC 109076</strain>
    </source>
</reference>
<dbReference type="AlphaFoldDB" id="A0A919TKC0"/>
<gene>
    <name evidence="1" type="ORF">Asi03nite_29750</name>
</gene>
<keyword evidence="2" id="KW-1185">Reference proteome</keyword>
<sequence>MTGLAHGGNTAAALRWSVYPVAQLRTPGFGWTATVPRPTGASAEAERRLVRAEAAVADAQAAFVARVFPAVRDRFPELDRAARNAAVRCGRRVRRALLIADGHAALLGDLGHAGWVSVWSAAVVDRDAAADGLAHALAEESAHVLDQVRERVREPRVARALSQSTPGFAARLHRDGGVLHQPDRLRGKDFADLATAHRFLRRIGTRCETVSFFGPSLFVRFDDAEAEPLRAGAPAAERVDVDAAAWLVRDLAERARRGLPADRLPVSRDPLWRTDGDRLVRDLDGRTVPLNPAQVGLWRLLDGWRTTGELAQASGSPVAEVRRELAGIRSALRMGVTVPATERHGLAWLVDALARLAPAGAAVTAPARLREHLDRVARTDWPERAEVLDRAGRELRGEGLATSRGEGAQYADRAFWHEECASPYSERTVAGRPTVDGIGRVLAATVPLLYLIAVLERADARLAVRRALGGQAVNLAVAAGRPVPAATPRADALRAALAVLATERARAGRVSLSSSEVDQLCAPYWATLTADERYPAHALPGVDLLATGTPGEGATWVVGEVHDDSTSILGGSSSRVHSDAATLYDAFCRTLSANLPVASLASVVSRRRSMHITPEPPGLSIELTGVSAKPPAQVVPISAVAVAPDGAAVTVDGTRYHLYPGDLRSPLHRAVSLPCLTGLDLPTPPGDGFVATPRVLVDGVVVHRAAWSGRVDADPGTPLAWWRRVQRLRREHRLPDRVFVRHEREPKPVFVDLDDPVAVRDLARFGAGRIRVSECLPDVDQLWWRPHGAAQAAELRLACLISPDRDLP</sequence>
<protein>
    <submittedName>
        <fullName evidence="1">Lantibiotic dehydratase</fullName>
    </submittedName>
</protein>
<comment type="caution">
    <text evidence="1">The sequence shown here is derived from an EMBL/GenBank/DDBJ whole genome shotgun (WGS) entry which is preliminary data.</text>
</comment>
<accession>A0A919TKC0</accession>
<dbReference type="Proteomes" id="UP000629619">
    <property type="component" value="Unassembled WGS sequence"/>
</dbReference>
<dbReference type="RefSeq" id="WP_203680179.1">
    <property type="nucleotide sequence ID" value="NZ_BOMW01000027.1"/>
</dbReference>
<proteinExistence type="predicted"/>
<dbReference type="EMBL" id="BOMW01000027">
    <property type="protein sequence ID" value="GIF05437.1"/>
    <property type="molecule type" value="Genomic_DNA"/>
</dbReference>
<evidence type="ECO:0000313" key="1">
    <source>
        <dbReference type="EMBL" id="GIF05437.1"/>
    </source>
</evidence>